<protein>
    <submittedName>
        <fullName evidence="1">Uncharacterized protein</fullName>
    </submittedName>
</protein>
<dbReference type="EMBL" id="KZ613999">
    <property type="protein sequence ID" value="PMD28750.1"/>
    <property type="molecule type" value="Genomic_DNA"/>
</dbReference>
<gene>
    <name evidence="1" type="ORF">L207DRAFT_574691</name>
</gene>
<sequence length="396" mass="45911">MEVTPDRAPAIESLLREILGELRALKKNPENWDAVPVSKDVFVEPKAETSLLAIPEGRVAEDVARIGEKGKGKADVDKGLRSQEQVSLGPGSESDLVAVQLSMIEREISARGSGSGHGSTSRVGDTDIYEYPEPTYRYHWDYPSSAAREEDREVKSRGVSVTEDMKKKWKKYIGNNRAIPPDSRIGLSFDSWTLRQNIDREEEYLSKLQKALKQLELSEEGLKRPGNNRFRITDYTNYVTYWDNRYRMFNEYRPLVYFYGEAKIRQRQIEDVQPPQKLKHSRLLSRPPWHWSAPWLRIITREWFGHQNLLSFHVTFYEVIGPTTLASIVENKMWKAGPLHSDHLDYWDEWFDWQRFRDFDPQGSALNGRALGKDATFKGSRHYLRESAFTVRADPI</sequence>
<keyword evidence="2" id="KW-1185">Reference proteome</keyword>
<name>A0A2J6QR69_HYAVF</name>
<dbReference type="AlphaFoldDB" id="A0A2J6QR69"/>
<accession>A0A2J6QR69</accession>
<organism evidence="1 2">
    <name type="scientific">Hyaloscypha variabilis (strain UAMH 11265 / GT02V1 / F)</name>
    <name type="common">Meliniomyces variabilis</name>
    <dbReference type="NCBI Taxonomy" id="1149755"/>
    <lineage>
        <taxon>Eukaryota</taxon>
        <taxon>Fungi</taxon>
        <taxon>Dikarya</taxon>
        <taxon>Ascomycota</taxon>
        <taxon>Pezizomycotina</taxon>
        <taxon>Leotiomycetes</taxon>
        <taxon>Helotiales</taxon>
        <taxon>Hyaloscyphaceae</taxon>
        <taxon>Hyaloscypha</taxon>
        <taxon>Hyaloscypha variabilis</taxon>
    </lineage>
</organism>
<evidence type="ECO:0000313" key="2">
    <source>
        <dbReference type="Proteomes" id="UP000235786"/>
    </source>
</evidence>
<proteinExistence type="predicted"/>
<dbReference type="Proteomes" id="UP000235786">
    <property type="component" value="Unassembled WGS sequence"/>
</dbReference>
<reference evidence="1 2" key="1">
    <citation type="submission" date="2016-04" db="EMBL/GenBank/DDBJ databases">
        <title>A degradative enzymes factory behind the ericoid mycorrhizal symbiosis.</title>
        <authorList>
            <consortium name="DOE Joint Genome Institute"/>
            <person name="Martino E."/>
            <person name="Morin E."/>
            <person name="Grelet G."/>
            <person name="Kuo A."/>
            <person name="Kohler A."/>
            <person name="Daghino S."/>
            <person name="Barry K."/>
            <person name="Choi C."/>
            <person name="Cichocki N."/>
            <person name="Clum A."/>
            <person name="Copeland A."/>
            <person name="Hainaut M."/>
            <person name="Haridas S."/>
            <person name="Labutti K."/>
            <person name="Lindquist E."/>
            <person name="Lipzen A."/>
            <person name="Khouja H.-R."/>
            <person name="Murat C."/>
            <person name="Ohm R."/>
            <person name="Olson A."/>
            <person name="Spatafora J."/>
            <person name="Veneault-Fourrey C."/>
            <person name="Henrissat B."/>
            <person name="Grigoriev I."/>
            <person name="Martin F."/>
            <person name="Perotto S."/>
        </authorList>
    </citation>
    <scope>NUCLEOTIDE SEQUENCE [LARGE SCALE GENOMIC DNA]</scope>
    <source>
        <strain evidence="1 2">F</strain>
    </source>
</reference>
<evidence type="ECO:0000313" key="1">
    <source>
        <dbReference type="EMBL" id="PMD28750.1"/>
    </source>
</evidence>